<dbReference type="NCBIfam" id="TIGR00074">
    <property type="entry name" value="hypC_hupF"/>
    <property type="match status" value="1"/>
</dbReference>
<evidence type="ECO:0000313" key="3">
    <source>
        <dbReference type="Proteomes" id="UP000176645"/>
    </source>
</evidence>
<reference evidence="2 3" key="1">
    <citation type="journal article" date="2016" name="Nat. Commun.">
        <title>Thousands of microbial genomes shed light on interconnected biogeochemical processes in an aquifer system.</title>
        <authorList>
            <person name="Anantharaman K."/>
            <person name="Brown C.T."/>
            <person name="Hug L.A."/>
            <person name="Sharon I."/>
            <person name="Castelle C.J."/>
            <person name="Probst A.J."/>
            <person name="Thomas B.C."/>
            <person name="Singh A."/>
            <person name="Wilkins M.J."/>
            <person name="Karaoz U."/>
            <person name="Brodie E.L."/>
            <person name="Williams K.H."/>
            <person name="Hubbard S.S."/>
            <person name="Banfield J.F."/>
        </authorList>
    </citation>
    <scope>NUCLEOTIDE SEQUENCE [LARGE SCALE GENOMIC DNA]</scope>
</reference>
<organism evidence="2 3">
    <name type="scientific">Candidatus Woykebacteria bacterium RBG_19FT_COMBO_43_10</name>
    <dbReference type="NCBI Taxonomy" id="1802598"/>
    <lineage>
        <taxon>Bacteria</taxon>
        <taxon>Candidatus Woykeibacteriota</taxon>
    </lineage>
</organism>
<dbReference type="Proteomes" id="UP000176645">
    <property type="component" value="Unassembled WGS sequence"/>
</dbReference>
<dbReference type="GO" id="GO:0005506">
    <property type="term" value="F:iron ion binding"/>
    <property type="evidence" value="ECO:0007669"/>
    <property type="project" value="TreeGrafter"/>
</dbReference>
<dbReference type="Pfam" id="PF01455">
    <property type="entry name" value="HupF_HypC"/>
    <property type="match status" value="1"/>
</dbReference>
<dbReference type="EMBL" id="MHCU01000003">
    <property type="protein sequence ID" value="OGY28366.1"/>
    <property type="molecule type" value="Genomic_DNA"/>
</dbReference>
<sequence>MCLATPVKVVELNKSKAIVDAAGGEKEVDVSLLSDVKVGDYLYINRSLAIKKVSRSDAKRVLELIRSWNAKSA</sequence>
<dbReference type="SUPFAM" id="SSF159127">
    <property type="entry name" value="HupF/HypC-like"/>
    <property type="match status" value="1"/>
</dbReference>
<gene>
    <name evidence="2" type="ORF">A2Z42_01035</name>
</gene>
<evidence type="ECO:0000256" key="1">
    <source>
        <dbReference type="ARBA" id="ARBA00006018"/>
    </source>
</evidence>
<comment type="similarity">
    <text evidence="1">Belongs to the HupF/HypC family.</text>
</comment>
<evidence type="ECO:0000313" key="2">
    <source>
        <dbReference type="EMBL" id="OGY28366.1"/>
    </source>
</evidence>
<dbReference type="GO" id="GO:1902670">
    <property type="term" value="F:carbon dioxide binding"/>
    <property type="evidence" value="ECO:0007669"/>
    <property type="project" value="TreeGrafter"/>
</dbReference>
<name>A0A1G1WKW9_9BACT</name>
<evidence type="ECO:0008006" key="4">
    <source>
        <dbReference type="Google" id="ProtNLM"/>
    </source>
</evidence>
<proteinExistence type="inferred from homology"/>
<dbReference type="PRINTS" id="PR00445">
    <property type="entry name" value="HUPFHYPC"/>
</dbReference>
<dbReference type="InterPro" id="IPR001109">
    <property type="entry name" value="Hydrogenase_HupF/HypC"/>
</dbReference>
<dbReference type="GO" id="GO:0051604">
    <property type="term" value="P:protein maturation"/>
    <property type="evidence" value="ECO:0007669"/>
    <property type="project" value="TreeGrafter"/>
</dbReference>
<dbReference type="PANTHER" id="PTHR35177">
    <property type="entry name" value="HYDROGENASE MATURATION FACTOR HYBG"/>
    <property type="match status" value="1"/>
</dbReference>
<dbReference type="PANTHER" id="PTHR35177:SF2">
    <property type="entry name" value="HYDROGENASE MATURATION FACTOR HYBG"/>
    <property type="match status" value="1"/>
</dbReference>
<dbReference type="AlphaFoldDB" id="A0A1G1WKW9"/>
<comment type="caution">
    <text evidence="2">The sequence shown here is derived from an EMBL/GenBank/DDBJ whole genome shotgun (WGS) entry which is preliminary data.</text>
</comment>
<accession>A0A1G1WKW9</accession>
<dbReference type="Gene3D" id="2.30.30.140">
    <property type="match status" value="1"/>
</dbReference>
<protein>
    <recommendedName>
        <fullName evidence="4">Hydrogenase assembly protein HupF</fullName>
    </recommendedName>
</protein>